<name>A0A1H4J9G5_PSETA</name>
<feature type="domain" description="Adenylate cyclase class-I N-terminal" evidence="1">
    <location>
        <begin position="44"/>
        <end position="237"/>
    </location>
</feature>
<accession>A0A1H4J9G5</accession>
<dbReference type="PANTHER" id="PTHR38760:SF1">
    <property type="entry name" value="ADENYLATE CYCLASE"/>
    <property type="match status" value="1"/>
</dbReference>
<comment type="caution">
    <text evidence="2">The sequence shown here is derived from an EMBL/GenBank/DDBJ whole genome shotgun (WGS) entry which is preliminary data.</text>
</comment>
<organism evidence="2 3">
    <name type="scientific">Pseudomonas taetrolens</name>
    <dbReference type="NCBI Taxonomy" id="47884"/>
    <lineage>
        <taxon>Bacteria</taxon>
        <taxon>Pseudomonadati</taxon>
        <taxon>Pseudomonadota</taxon>
        <taxon>Gammaproteobacteria</taxon>
        <taxon>Pseudomonadales</taxon>
        <taxon>Pseudomonadaceae</taxon>
        <taxon>Pseudomonas</taxon>
    </lineage>
</organism>
<sequence>MPPAVNSPFVSPPLFLVWRADLSEMTRPHEVRPAQSEGIDRQILSQLRGRFLAVNQYRRARAIEGLAPRQQTLLSLLALLFHVNHPQLPGYVTACTPAGVSGYEPDASTLTTAQRLAGVFSYTRCRLPSPGRPIHGLFLMGSLGSLAQTDQSDMDVWICHAPDLDEPALVALREKCHRLEIWAASEGCEAHFFLMDAVRASKAQLRREDCAMTPYCLLLDEFYRTAIWLAGRTPLWWWVPEHEEARSAEFTDSLLSRHLIDPDEVIDFGHLAHIPAGDFLGAGLWQLLKGAESPYKSVLKLLLIEVYASEQPQVECLALGFKRAVYANQLDLDELDPYLMVYRRIEHYLKEQGDLQRLEIVRRSLYLKVNRKLTDTTAPQGAQWQRRLLQRLTIEWGWDKRQLALLDNRGQWTDEQICRERMALARELNGSYRFLSLQACDEHVSGEPAAHGAAPQNRALPL</sequence>
<reference evidence="2 3" key="1">
    <citation type="submission" date="2016-10" db="EMBL/GenBank/DDBJ databases">
        <authorList>
            <person name="Varghese N."/>
            <person name="Submissions S."/>
        </authorList>
    </citation>
    <scope>NUCLEOTIDE SEQUENCE [LARGE SCALE GENOMIC DNA]</scope>
    <source>
        <strain evidence="2 3">BS3652</strain>
    </source>
</reference>
<dbReference type="Proteomes" id="UP000183155">
    <property type="component" value="Unassembled WGS sequence"/>
</dbReference>
<protein>
    <submittedName>
        <fullName evidence="2">Adenylate cyclase, class-I</fullName>
    </submittedName>
</protein>
<proteinExistence type="predicted"/>
<dbReference type="Pfam" id="PF12633">
    <property type="entry name" value="Adenyl_cycl_N"/>
    <property type="match status" value="1"/>
</dbReference>
<keyword evidence="3" id="KW-1185">Reference proteome</keyword>
<evidence type="ECO:0000313" key="3">
    <source>
        <dbReference type="Proteomes" id="UP000183155"/>
    </source>
</evidence>
<dbReference type="EMBL" id="FNRS01000001">
    <property type="protein sequence ID" value="SEB42616.1"/>
    <property type="molecule type" value="Genomic_DNA"/>
</dbReference>
<gene>
    <name evidence="2" type="ORF">SAMN04490203_0135</name>
</gene>
<dbReference type="InterPro" id="IPR024685">
    <property type="entry name" value="Adenylate_cyclase_1_N"/>
</dbReference>
<dbReference type="Pfam" id="PF01295">
    <property type="entry name" value="Adenylate_cycl"/>
    <property type="match status" value="1"/>
</dbReference>
<evidence type="ECO:0000259" key="1">
    <source>
        <dbReference type="Pfam" id="PF12633"/>
    </source>
</evidence>
<dbReference type="InterPro" id="IPR000274">
    <property type="entry name" value="Adenylate_cyclase_1"/>
</dbReference>
<evidence type="ECO:0000313" key="2">
    <source>
        <dbReference type="EMBL" id="SEB42616.1"/>
    </source>
</evidence>
<dbReference type="PANTHER" id="PTHR38760">
    <property type="entry name" value="ADENYLATE CYCLASE"/>
    <property type="match status" value="1"/>
</dbReference>